<name>A0ABR2FPX9_9ROSI</name>
<protein>
    <recommendedName>
        <fullName evidence="4">Piriformospora indica-insensitive protein 2</fullName>
    </recommendedName>
</protein>
<evidence type="ECO:0000256" key="1">
    <source>
        <dbReference type="SAM" id="SignalP"/>
    </source>
</evidence>
<dbReference type="InterPro" id="IPR001611">
    <property type="entry name" value="Leu-rich_rpt"/>
</dbReference>
<dbReference type="InterPro" id="IPR052941">
    <property type="entry name" value="StomDev_PlantInt_Reg"/>
</dbReference>
<keyword evidence="3" id="KW-1185">Reference proteome</keyword>
<dbReference type="PANTHER" id="PTHR48004">
    <property type="entry name" value="OS01G0149700 PROTEIN"/>
    <property type="match status" value="1"/>
</dbReference>
<keyword evidence="1" id="KW-0732">Signal</keyword>
<feature type="signal peptide" evidence="1">
    <location>
        <begin position="1"/>
        <end position="26"/>
    </location>
</feature>
<evidence type="ECO:0000313" key="2">
    <source>
        <dbReference type="EMBL" id="KAK8583927.1"/>
    </source>
</evidence>
<dbReference type="SUPFAM" id="SSF52058">
    <property type="entry name" value="L domain-like"/>
    <property type="match status" value="1"/>
</dbReference>
<organism evidence="2 3">
    <name type="scientific">Hibiscus sabdariffa</name>
    <name type="common">roselle</name>
    <dbReference type="NCBI Taxonomy" id="183260"/>
    <lineage>
        <taxon>Eukaryota</taxon>
        <taxon>Viridiplantae</taxon>
        <taxon>Streptophyta</taxon>
        <taxon>Embryophyta</taxon>
        <taxon>Tracheophyta</taxon>
        <taxon>Spermatophyta</taxon>
        <taxon>Magnoliopsida</taxon>
        <taxon>eudicotyledons</taxon>
        <taxon>Gunneridae</taxon>
        <taxon>Pentapetalae</taxon>
        <taxon>rosids</taxon>
        <taxon>malvids</taxon>
        <taxon>Malvales</taxon>
        <taxon>Malvaceae</taxon>
        <taxon>Malvoideae</taxon>
        <taxon>Hibiscus</taxon>
    </lineage>
</organism>
<dbReference type="EMBL" id="JBBPBM010000005">
    <property type="protein sequence ID" value="KAK8583927.1"/>
    <property type="molecule type" value="Genomic_DNA"/>
</dbReference>
<evidence type="ECO:0000313" key="3">
    <source>
        <dbReference type="Proteomes" id="UP001472677"/>
    </source>
</evidence>
<feature type="chain" id="PRO_5045482529" description="Piriformospora indica-insensitive protein 2" evidence="1">
    <location>
        <begin position="27"/>
        <end position="430"/>
    </location>
</feature>
<accession>A0ABR2FPX9</accession>
<gene>
    <name evidence="2" type="ORF">V6N12_068181</name>
</gene>
<sequence>MENLIVISKSFLLLFLLVGLFFVCECEDEDDGQVSPVSPMVKEEQEALYAAIQGFVGNLWNGSDLYPDPCGWTPIQGVNCDLVDGFWHITVLNIGLVFDNSLQCRPDAKFTHHLFDLTHLRSLSFFNCFFSPGENPIRIPSSNWETLSNSLESLEFGFNGGLIGEIPTSIGCLKRLQSLVLLDNGLTGELPIELGNLVNLRQLVLAGNKFSGQVPPSLAGLTELLIMDLSRNNLSGPLVLSFGSSFTSLLKLDLSNNELQGKIPQGIGSLKNVTLLDLGRNKFSGGLIKSFQELASLKQMVVSNNPLGGGLMGVQWGNLQSLEILDLSNLGLTGMVPESMAEMKRLRYLGLNDNNLSGNLCPKLASLPCLDALYINGNNLTGKLEFSEGFYKRMGRRFRAWNNSKLCYQPQVISSSSPPQSHFPSGVKAC</sequence>
<dbReference type="Pfam" id="PF00560">
    <property type="entry name" value="LRR_1"/>
    <property type="match status" value="3"/>
</dbReference>
<proteinExistence type="predicted"/>
<reference evidence="2 3" key="1">
    <citation type="journal article" date="2024" name="G3 (Bethesda)">
        <title>Genome assembly of Hibiscus sabdariffa L. provides insights into metabolisms of medicinal natural products.</title>
        <authorList>
            <person name="Kim T."/>
        </authorList>
    </citation>
    <scope>NUCLEOTIDE SEQUENCE [LARGE SCALE GENOMIC DNA]</scope>
    <source>
        <strain evidence="2">TK-2024</strain>
        <tissue evidence="2">Old leaves</tissue>
    </source>
</reference>
<dbReference type="Gene3D" id="3.80.10.10">
    <property type="entry name" value="Ribonuclease Inhibitor"/>
    <property type="match status" value="3"/>
</dbReference>
<dbReference type="InterPro" id="IPR032675">
    <property type="entry name" value="LRR_dom_sf"/>
</dbReference>
<evidence type="ECO:0008006" key="4">
    <source>
        <dbReference type="Google" id="ProtNLM"/>
    </source>
</evidence>
<dbReference type="PANTHER" id="PTHR48004:SF59">
    <property type="entry name" value="LEUCINE-RICH REPEAT-CONTAINING N-TERMINAL PLANT-TYPE DOMAIN-CONTAINING PROTEIN"/>
    <property type="match status" value="1"/>
</dbReference>
<dbReference type="Proteomes" id="UP001472677">
    <property type="component" value="Unassembled WGS sequence"/>
</dbReference>
<comment type="caution">
    <text evidence="2">The sequence shown here is derived from an EMBL/GenBank/DDBJ whole genome shotgun (WGS) entry which is preliminary data.</text>
</comment>